<feature type="transmembrane region" description="Helical" evidence="1">
    <location>
        <begin position="128"/>
        <end position="152"/>
    </location>
</feature>
<sequence length="207" mass="24458">MLAILLVPLIKWKRSSKAINNKIIQLIPYDFYEWKSGVRKYFYPFLLLWLGIFFGSFQFAVVPIGLVVLWLVIFSFFEVNEPASFLIALELPPKEFLFLKVKRQVMMYNQLALPLIFVYYIFHYNEWFLPIVELSILMVLNIYIVILKYAFYHPNEKSAASQTLSSLGVLSIFIPFLIPALFILIIRFYFKAIDNLNFYLNDFDTTT</sequence>
<evidence type="ECO:0000313" key="2">
    <source>
        <dbReference type="EMBL" id="NLR92111.1"/>
    </source>
</evidence>
<feature type="transmembrane region" description="Helical" evidence="1">
    <location>
        <begin position="42"/>
        <end position="73"/>
    </location>
</feature>
<organism evidence="2 3">
    <name type="scientific">Flammeovirga agarivorans</name>
    <dbReference type="NCBI Taxonomy" id="2726742"/>
    <lineage>
        <taxon>Bacteria</taxon>
        <taxon>Pseudomonadati</taxon>
        <taxon>Bacteroidota</taxon>
        <taxon>Cytophagia</taxon>
        <taxon>Cytophagales</taxon>
        <taxon>Flammeovirgaceae</taxon>
        <taxon>Flammeovirga</taxon>
    </lineage>
</organism>
<accession>A0A7X8SKV3</accession>
<dbReference type="EMBL" id="JABAIL010000003">
    <property type="protein sequence ID" value="NLR92111.1"/>
    <property type="molecule type" value="Genomic_DNA"/>
</dbReference>
<proteinExistence type="predicted"/>
<protein>
    <submittedName>
        <fullName evidence="2">Uncharacterized protein</fullName>
    </submittedName>
</protein>
<reference evidence="2 3" key="1">
    <citation type="submission" date="2020-04" db="EMBL/GenBank/DDBJ databases">
        <title>Flammeovirga sp. SR4, a novel species isolated from seawater.</title>
        <authorList>
            <person name="Wang X."/>
        </authorList>
    </citation>
    <scope>NUCLEOTIDE SEQUENCE [LARGE SCALE GENOMIC DNA]</scope>
    <source>
        <strain evidence="2 3">SR4</strain>
    </source>
</reference>
<feature type="transmembrane region" description="Helical" evidence="1">
    <location>
        <begin position="105"/>
        <end position="122"/>
    </location>
</feature>
<keyword evidence="3" id="KW-1185">Reference proteome</keyword>
<keyword evidence="1" id="KW-0812">Transmembrane</keyword>
<dbReference type="AlphaFoldDB" id="A0A7X8SKV3"/>
<keyword evidence="1" id="KW-0472">Membrane</keyword>
<feature type="transmembrane region" description="Helical" evidence="1">
    <location>
        <begin position="164"/>
        <end position="190"/>
    </location>
</feature>
<evidence type="ECO:0000256" key="1">
    <source>
        <dbReference type="SAM" id="Phobius"/>
    </source>
</evidence>
<gene>
    <name evidence="2" type="ORF">HGP29_12870</name>
</gene>
<dbReference type="Proteomes" id="UP000585050">
    <property type="component" value="Unassembled WGS sequence"/>
</dbReference>
<comment type="caution">
    <text evidence="2">The sequence shown here is derived from an EMBL/GenBank/DDBJ whole genome shotgun (WGS) entry which is preliminary data.</text>
</comment>
<keyword evidence="1" id="KW-1133">Transmembrane helix</keyword>
<evidence type="ECO:0000313" key="3">
    <source>
        <dbReference type="Proteomes" id="UP000585050"/>
    </source>
</evidence>
<name>A0A7X8SKV3_9BACT</name>